<dbReference type="InterPro" id="IPR017871">
    <property type="entry name" value="ABC_transporter-like_CS"/>
</dbReference>
<evidence type="ECO:0000259" key="5">
    <source>
        <dbReference type="PROSITE" id="PS50893"/>
    </source>
</evidence>
<dbReference type="EMBL" id="CP000227">
    <property type="protein sequence ID" value="ACM10781.1"/>
    <property type="molecule type" value="Genomic_DNA"/>
</dbReference>
<gene>
    <name evidence="6" type="primary">uup</name>
    <name evidence="6" type="ordered locus">BCQ_0294</name>
</gene>
<organism evidence="6 7">
    <name type="scientific">Bacillus cereus (strain Q1)</name>
    <dbReference type="NCBI Taxonomy" id="361100"/>
    <lineage>
        <taxon>Bacteria</taxon>
        <taxon>Bacillati</taxon>
        <taxon>Bacillota</taxon>
        <taxon>Bacilli</taxon>
        <taxon>Bacillales</taxon>
        <taxon>Bacillaceae</taxon>
        <taxon>Bacillus</taxon>
        <taxon>Bacillus cereus group</taxon>
    </lineage>
</organism>
<evidence type="ECO:0000256" key="4">
    <source>
        <dbReference type="SAM" id="Coils"/>
    </source>
</evidence>
<dbReference type="InterPro" id="IPR032781">
    <property type="entry name" value="ABC_tran_Xtn"/>
</dbReference>
<evidence type="ECO:0000313" key="6">
    <source>
        <dbReference type="EMBL" id="ACM10781.1"/>
    </source>
</evidence>
<dbReference type="InterPro" id="IPR051309">
    <property type="entry name" value="ABCF_ATPase"/>
</dbReference>
<dbReference type="GO" id="GO:0003677">
    <property type="term" value="F:DNA binding"/>
    <property type="evidence" value="ECO:0007669"/>
    <property type="project" value="InterPro"/>
</dbReference>
<dbReference type="Pfam" id="PF00005">
    <property type="entry name" value="ABC_tran"/>
    <property type="match status" value="2"/>
</dbReference>
<sequence>MIEKYKHGKVKKLFEVKTLILLQVNALSKLYGAETILSNIKLEVQTKDRIALVGRNGAGKSTLLKIIAGELSHDGGEIIKPKDVSIGYLAQNTGLETSLTIWDEMLTVFTHLQQMETKLRRLEQEMGKEENFSNEATYERLLADYDQLQLDYKDQGGYQYEADIRSILSGLGFPVETHQTTISTLSGGQKTRLALGKLLLTKPDLLILDEPTNHLDIETLTWLEQYLQGYPGAILIVSHDRYFLDKLVTQVYEISNKESRRFVGNYSKYLDLKSALYEQEMKRYEKQQDEIAKLEDFVQKNIARASTTKRAQSRRKQLDRMELLTRPLGDSKSASFHFDIEKQSGNDVLQVKDATIGYDKDPIIEHVTMRLTRGDSVALVGPNGIGKSTLLKSIVNKLPLLHGEVSFGSNVSVGYYDQEQANLTSSKRVLNELWDEYPLQPEKEIRTILGNFLFTGDDVLKPVSSLSGGQKARLALAKLMMQKSNLLILDEPTNHLDLNSKEILENALIDYPGTLLFVSHDRYFINRVTTTVVELSTEGAQEYLGDYDYYVEKKNEMIERAEFEQQEQQENHAPVQKTVAPEKLNYLEEKERKKLERQRTRKIEELEQNIVQFEEEIATLEDQLCLPEIYADYEKASEITTKKQTLQEQLDACMAEWEELHL</sequence>
<dbReference type="FunFam" id="3.40.50.300:FF:000011">
    <property type="entry name" value="Putative ABC transporter ATP-binding component"/>
    <property type="match status" value="1"/>
</dbReference>
<feature type="coiled-coil region" evidence="4">
    <location>
        <begin position="596"/>
        <end position="656"/>
    </location>
</feature>
<dbReference type="PROSITE" id="PS50893">
    <property type="entry name" value="ABC_TRANSPORTER_2"/>
    <property type="match status" value="2"/>
</dbReference>
<dbReference type="PANTHER" id="PTHR42855">
    <property type="entry name" value="ABC TRANSPORTER ATP-BINDING SUBUNIT"/>
    <property type="match status" value="1"/>
</dbReference>
<dbReference type="AlphaFoldDB" id="B9J0P7"/>
<dbReference type="PANTHER" id="PTHR42855:SF2">
    <property type="entry name" value="DRUG RESISTANCE ABC TRANSPORTER,ATP-BINDING PROTEIN"/>
    <property type="match status" value="1"/>
</dbReference>
<feature type="domain" description="ABC transporter" evidence="5">
    <location>
        <begin position="22"/>
        <end position="281"/>
    </location>
</feature>
<proteinExistence type="predicted"/>
<dbReference type="Pfam" id="PF12848">
    <property type="entry name" value="ABC_tran_Xtn"/>
    <property type="match status" value="1"/>
</dbReference>
<feature type="domain" description="ABC transporter" evidence="5">
    <location>
        <begin position="349"/>
        <end position="563"/>
    </location>
</feature>
<dbReference type="CDD" id="cd03221">
    <property type="entry name" value="ABCF_EF-3"/>
    <property type="match status" value="2"/>
</dbReference>
<name>B9J0P7_BACCQ</name>
<dbReference type="InterPro" id="IPR003593">
    <property type="entry name" value="AAA+_ATPase"/>
</dbReference>
<evidence type="ECO:0000256" key="1">
    <source>
        <dbReference type="ARBA" id="ARBA00022737"/>
    </source>
</evidence>
<evidence type="ECO:0000313" key="7">
    <source>
        <dbReference type="Proteomes" id="UP000000441"/>
    </source>
</evidence>
<keyword evidence="4" id="KW-0175">Coiled coil</keyword>
<dbReference type="PROSITE" id="PS00211">
    <property type="entry name" value="ABC_TRANSPORTER_1"/>
    <property type="match status" value="2"/>
</dbReference>
<dbReference type="SUPFAM" id="SSF52540">
    <property type="entry name" value="P-loop containing nucleoside triphosphate hydrolases"/>
    <property type="match status" value="2"/>
</dbReference>
<accession>B9J0P7</accession>
<dbReference type="KEGG" id="bcq:BCQ_0294"/>
<evidence type="ECO:0000256" key="3">
    <source>
        <dbReference type="ARBA" id="ARBA00022840"/>
    </source>
</evidence>
<dbReference type="FunFam" id="3.40.50.300:FF:000309">
    <property type="entry name" value="ABC transporter ATP-binding protein"/>
    <property type="match status" value="1"/>
</dbReference>
<dbReference type="GO" id="GO:0016887">
    <property type="term" value="F:ATP hydrolysis activity"/>
    <property type="evidence" value="ECO:0007669"/>
    <property type="project" value="InterPro"/>
</dbReference>
<keyword evidence="3 6" id="KW-0067">ATP-binding</keyword>
<dbReference type="InterPro" id="IPR027417">
    <property type="entry name" value="P-loop_NTPase"/>
</dbReference>
<dbReference type="InterPro" id="IPR003439">
    <property type="entry name" value="ABC_transporter-like_ATP-bd"/>
</dbReference>
<dbReference type="InterPro" id="IPR032524">
    <property type="entry name" value="ABC_tran_C"/>
</dbReference>
<keyword evidence="1" id="KW-0677">Repeat</keyword>
<dbReference type="FunFam" id="1.10.287.380:FF:000006">
    <property type="entry name" value="ABC transporter ATP-binding protein"/>
    <property type="match status" value="1"/>
</dbReference>
<dbReference type="Proteomes" id="UP000000441">
    <property type="component" value="Chromosome"/>
</dbReference>
<dbReference type="SMART" id="SM00382">
    <property type="entry name" value="AAA"/>
    <property type="match status" value="2"/>
</dbReference>
<dbReference type="Pfam" id="PF16326">
    <property type="entry name" value="ABC_tran_CTD"/>
    <property type="match status" value="1"/>
</dbReference>
<reference evidence="6 7" key="1">
    <citation type="journal article" date="2009" name="J. Bacteriol.">
        <title>Complete genome sequence of the extremophilic Bacillus cereus strain Q1 with industrial applications.</title>
        <authorList>
            <person name="Xiong Z."/>
            <person name="Jiang Y."/>
            <person name="Qi D."/>
            <person name="Lu H."/>
            <person name="Yang F."/>
            <person name="Yang J."/>
            <person name="Chen L."/>
            <person name="Sun L."/>
            <person name="Xu X."/>
            <person name="Xue Y."/>
            <person name="Zhu Y."/>
            <person name="Jin Q."/>
        </authorList>
    </citation>
    <scope>NUCLEOTIDE SEQUENCE [LARGE SCALE GENOMIC DNA]</scope>
    <source>
        <strain evidence="6 7">Q1</strain>
    </source>
</reference>
<dbReference type="HOGENOM" id="CLU_000604_36_0_9"/>
<protein>
    <submittedName>
        <fullName evidence="6">ABC transporter, ATP-binding protein</fullName>
    </submittedName>
</protein>
<evidence type="ECO:0000256" key="2">
    <source>
        <dbReference type="ARBA" id="ARBA00022741"/>
    </source>
</evidence>
<dbReference type="Gene3D" id="1.10.287.380">
    <property type="entry name" value="Valyl-tRNA synthetase, C-terminal domain"/>
    <property type="match status" value="1"/>
</dbReference>
<keyword evidence="2" id="KW-0547">Nucleotide-binding</keyword>
<dbReference type="GO" id="GO:0005524">
    <property type="term" value="F:ATP binding"/>
    <property type="evidence" value="ECO:0007669"/>
    <property type="project" value="UniProtKB-KW"/>
</dbReference>
<dbReference type="Gene3D" id="3.40.50.300">
    <property type="entry name" value="P-loop containing nucleotide triphosphate hydrolases"/>
    <property type="match status" value="2"/>
</dbReference>
<dbReference type="InterPro" id="IPR037118">
    <property type="entry name" value="Val-tRNA_synth_C_sf"/>
</dbReference>